<dbReference type="STRING" id="42354.SAMN05216333_11355"/>
<comment type="subcellular location">
    <subcellularLocation>
        <location evidence="2">Secreted</location>
    </subcellularLocation>
</comment>
<keyword evidence="8" id="KW-1185">Reference proteome</keyword>
<dbReference type="Gene3D" id="3.40.390.10">
    <property type="entry name" value="Collagenase (Catalytic Domain)"/>
    <property type="match status" value="1"/>
</dbReference>
<name>A0A1H8R5T4_9PROT</name>
<dbReference type="PRINTS" id="PR00313">
    <property type="entry name" value="CABNDNGRPT"/>
</dbReference>
<accession>A0A1H8R5T4</accession>
<keyword evidence="5" id="KW-0677">Repeat</keyword>
<dbReference type="GO" id="GO:0008270">
    <property type="term" value="F:zinc ion binding"/>
    <property type="evidence" value="ECO:0007669"/>
    <property type="project" value="InterPro"/>
</dbReference>
<dbReference type="InterPro" id="IPR013858">
    <property type="entry name" value="Peptidase_M10B_C"/>
</dbReference>
<evidence type="ECO:0000256" key="2">
    <source>
        <dbReference type="ARBA" id="ARBA00004613"/>
    </source>
</evidence>
<dbReference type="Pfam" id="PF08548">
    <property type="entry name" value="Peptidase_M10_C"/>
    <property type="match status" value="1"/>
</dbReference>
<comment type="cofactor">
    <cofactor evidence="1">
        <name>Ca(2+)</name>
        <dbReference type="ChEBI" id="CHEBI:29108"/>
    </cofactor>
</comment>
<dbReference type="InterPro" id="IPR001343">
    <property type="entry name" value="Hemolysn_Ca-bd"/>
</dbReference>
<evidence type="ECO:0000313" key="8">
    <source>
        <dbReference type="Proteomes" id="UP000198814"/>
    </source>
</evidence>
<dbReference type="SUPFAM" id="SSF55486">
    <property type="entry name" value="Metalloproteases ('zincins'), catalytic domain"/>
    <property type="match status" value="1"/>
</dbReference>
<comment type="similarity">
    <text evidence="3">Belongs to the peptidase M10B family.</text>
</comment>
<evidence type="ECO:0000259" key="6">
    <source>
        <dbReference type="SMART" id="SM00235"/>
    </source>
</evidence>
<dbReference type="SUPFAM" id="SSF51120">
    <property type="entry name" value="beta-Roll"/>
    <property type="match status" value="1"/>
</dbReference>
<proteinExistence type="inferred from homology"/>
<dbReference type="Gene3D" id="2.150.10.10">
    <property type="entry name" value="Serralysin-like metalloprotease, C-terminal"/>
    <property type="match status" value="1"/>
</dbReference>
<dbReference type="Proteomes" id="UP000198814">
    <property type="component" value="Unassembled WGS sequence"/>
</dbReference>
<dbReference type="GO" id="GO:0006508">
    <property type="term" value="P:proteolysis"/>
    <property type="evidence" value="ECO:0007669"/>
    <property type="project" value="InterPro"/>
</dbReference>
<feature type="domain" description="Peptidase metallopeptidase" evidence="6">
    <location>
        <begin position="17"/>
        <end position="208"/>
    </location>
</feature>
<protein>
    <submittedName>
        <fullName evidence="7">Epralysin. Metallo peptidase. MEROPS family M10B</fullName>
    </submittedName>
</protein>
<dbReference type="EMBL" id="FODO01000013">
    <property type="protein sequence ID" value="SEO61732.1"/>
    <property type="molecule type" value="Genomic_DNA"/>
</dbReference>
<dbReference type="SMART" id="SM00235">
    <property type="entry name" value="ZnMc"/>
    <property type="match status" value="1"/>
</dbReference>
<evidence type="ECO:0000256" key="5">
    <source>
        <dbReference type="ARBA" id="ARBA00022737"/>
    </source>
</evidence>
<keyword evidence="4" id="KW-0964">Secreted</keyword>
<evidence type="ECO:0000313" key="7">
    <source>
        <dbReference type="EMBL" id="SEO61732.1"/>
    </source>
</evidence>
<organism evidence="7 8">
    <name type="scientific">Nitrosomonas oligotropha</name>
    <dbReference type="NCBI Taxonomy" id="42354"/>
    <lineage>
        <taxon>Bacteria</taxon>
        <taxon>Pseudomonadati</taxon>
        <taxon>Pseudomonadota</taxon>
        <taxon>Betaproteobacteria</taxon>
        <taxon>Nitrosomonadales</taxon>
        <taxon>Nitrosomonadaceae</taxon>
        <taxon>Nitrosomonas</taxon>
    </lineage>
</organism>
<evidence type="ECO:0000256" key="3">
    <source>
        <dbReference type="ARBA" id="ARBA00009490"/>
    </source>
</evidence>
<reference evidence="8" key="1">
    <citation type="submission" date="2016-10" db="EMBL/GenBank/DDBJ databases">
        <authorList>
            <person name="Varghese N."/>
            <person name="Submissions S."/>
        </authorList>
    </citation>
    <scope>NUCLEOTIDE SEQUENCE [LARGE SCALE GENOMIC DNA]</scope>
    <source>
        <strain evidence="8">Nm76</strain>
    </source>
</reference>
<dbReference type="InterPro" id="IPR034033">
    <property type="entry name" value="Serralysin-like"/>
</dbReference>
<dbReference type="Pfam" id="PF00353">
    <property type="entry name" value="HemolysinCabind"/>
    <property type="match status" value="1"/>
</dbReference>
<sequence>MPSITDDYRIDAVLAGSDIRWDAGPSGTVALTYSFMSALPVYADPAQDGNGFSVMTSDQQTAVREILATLSSQFNITFTEVHDSVSSYGQLRFGNNSQAATAGYAYYPEKFTGDTAGDLYINNVAAVSQTTHVVKGTNAYSTLIHEIGHTLGLKHPGDYNAADPGSSNPNDGPFLTGVEDSELFSIMSYTQQSQGLERINLAPYDYAALAYLYNAKPVNTSDDTYTFTTDSGHIVQTIYDDGGTDTLDASGLTTAVTLNLNAAAPGTLSSVGLIPAGPAAVDNLSLGLNSVIENAIGGSGNDKLVGNSANNTLIGNSGNDTLIGRLGSDSMAGGEGSDIFGLSSVGFYTFQDFVPGVDKVAFDTGLGVADYAQLSPYITSIDAQGDDIVVHFVSDIASITFVGVLQQSTALSVSDVVFQAL</sequence>
<dbReference type="InterPro" id="IPR006026">
    <property type="entry name" value="Peptidase_Metallo"/>
</dbReference>
<dbReference type="RefSeq" id="WP_090318798.1">
    <property type="nucleotide sequence ID" value="NZ_FNOE01000011.1"/>
</dbReference>
<dbReference type="InterPro" id="IPR024079">
    <property type="entry name" value="MetalloPept_cat_dom_sf"/>
</dbReference>
<gene>
    <name evidence="7" type="ORF">SAMN05216333_11355</name>
</gene>
<dbReference type="GO" id="GO:0005615">
    <property type="term" value="C:extracellular space"/>
    <property type="evidence" value="ECO:0007669"/>
    <property type="project" value="InterPro"/>
</dbReference>
<dbReference type="OrthoDB" id="480426at2"/>
<dbReference type="CDD" id="cd04277">
    <property type="entry name" value="ZnMc_serralysin_like"/>
    <property type="match status" value="1"/>
</dbReference>
<dbReference type="GO" id="GO:0008237">
    <property type="term" value="F:metallopeptidase activity"/>
    <property type="evidence" value="ECO:0007669"/>
    <property type="project" value="InterPro"/>
</dbReference>
<evidence type="ECO:0000256" key="1">
    <source>
        <dbReference type="ARBA" id="ARBA00001913"/>
    </source>
</evidence>
<dbReference type="InterPro" id="IPR011049">
    <property type="entry name" value="Serralysin-like_metalloprot_C"/>
</dbReference>
<dbReference type="Pfam" id="PF13688">
    <property type="entry name" value="Reprolysin_5"/>
    <property type="match status" value="1"/>
</dbReference>
<dbReference type="GO" id="GO:0005509">
    <property type="term" value="F:calcium ion binding"/>
    <property type="evidence" value="ECO:0007669"/>
    <property type="project" value="InterPro"/>
</dbReference>
<evidence type="ECO:0000256" key="4">
    <source>
        <dbReference type="ARBA" id="ARBA00022525"/>
    </source>
</evidence>
<dbReference type="AlphaFoldDB" id="A0A1H8R5T4"/>